<dbReference type="GO" id="GO:0005829">
    <property type="term" value="C:cytosol"/>
    <property type="evidence" value="ECO:0007669"/>
    <property type="project" value="TreeGrafter"/>
</dbReference>
<proteinExistence type="predicted"/>
<dbReference type="GO" id="GO:0043161">
    <property type="term" value="P:proteasome-mediated ubiquitin-dependent protein catabolic process"/>
    <property type="evidence" value="ECO:0007669"/>
    <property type="project" value="TreeGrafter"/>
</dbReference>
<accession>A0AAD9TJ15</accession>
<comment type="caution">
    <text evidence="2">The sequence shown here is derived from an EMBL/GenBank/DDBJ whole genome shotgun (WGS) entry which is preliminary data.</text>
</comment>
<dbReference type="Gene3D" id="2.120.10.80">
    <property type="entry name" value="Kelch-type beta propeller"/>
    <property type="match status" value="1"/>
</dbReference>
<dbReference type="PANTHER" id="PTHR24414:SF44">
    <property type="entry name" value="F-BOX DOMAIN-CONTAINING PROTEIN"/>
    <property type="match status" value="1"/>
</dbReference>
<gene>
    <name evidence="2" type="ORF">Ddye_031321</name>
</gene>
<dbReference type="InterPro" id="IPR050354">
    <property type="entry name" value="F-box/kelch-repeat_ARATH"/>
</dbReference>
<name>A0AAD9TJ15_9ROSI</name>
<dbReference type="InterPro" id="IPR001810">
    <property type="entry name" value="F-box_dom"/>
</dbReference>
<evidence type="ECO:0000313" key="3">
    <source>
        <dbReference type="Proteomes" id="UP001280121"/>
    </source>
</evidence>
<sequence length="383" mass="42977">MAKEMKKTEKQQEDTNEIYGDMLEAVFSHVPLIDLAPASHVSKAWNRAVFSSLRHFNKVKPWLMVHAQRKRPPHVKTTLAYDPRSRVWIEIKQPPVSHVSELRSSNSRLLYMLSSTKLSFSSDPLHLTWHHVDVPLSWRTDPIVAAAGDCIVLAGGAFDFEDDPLAVEIYNVRNRTWKRCENMPAILKDSAASTWLSVAANRGKIYVSEKYSGVTYSFDPETNIWSGPYDLRPDPDMLFSTIAFSDDNRLILIGLTGLPESVRGVKVWEVKGESMEELVEIGEMPKAVLEKLKGSSCCEVSSVTVTSAGDTLYIHNNSNPEEIAVCEIVEGGEVCEWSSLKNVLVNDESQVMDRLVFTSSRVSMADLQRALSRENTTFAVKQI</sequence>
<dbReference type="SUPFAM" id="SSF81383">
    <property type="entry name" value="F-box domain"/>
    <property type="match status" value="1"/>
</dbReference>
<dbReference type="GO" id="GO:0005634">
    <property type="term" value="C:nucleus"/>
    <property type="evidence" value="ECO:0007669"/>
    <property type="project" value="TreeGrafter"/>
</dbReference>
<dbReference type="SUPFAM" id="SSF117281">
    <property type="entry name" value="Kelch motif"/>
    <property type="match status" value="1"/>
</dbReference>
<dbReference type="InterPro" id="IPR015915">
    <property type="entry name" value="Kelch-typ_b-propeller"/>
</dbReference>
<dbReference type="InterPro" id="IPR036047">
    <property type="entry name" value="F-box-like_dom_sf"/>
</dbReference>
<evidence type="ECO:0000259" key="1">
    <source>
        <dbReference type="Pfam" id="PF00646"/>
    </source>
</evidence>
<dbReference type="AlphaFoldDB" id="A0AAD9TJ15"/>
<dbReference type="PANTHER" id="PTHR24414">
    <property type="entry name" value="F-BOX/KELCH-REPEAT PROTEIN SKIP4"/>
    <property type="match status" value="1"/>
</dbReference>
<dbReference type="EMBL" id="JANJYI010000009">
    <property type="protein sequence ID" value="KAK2636529.1"/>
    <property type="molecule type" value="Genomic_DNA"/>
</dbReference>
<dbReference type="Gene3D" id="1.20.1280.50">
    <property type="match status" value="1"/>
</dbReference>
<dbReference type="Pfam" id="PF00646">
    <property type="entry name" value="F-box"/>
    <property type="match status" value="1"/>
</dbReference>
<feature type="domain" description="F-box" evidence="1">
    <location>
        <begin position="21"/>
        <end position="54"/>
    </location>
</feature>
<reference evidence="2" key="1">
    <citation type="journal article" date="2023" name="Plant J.">
        <title>Genome sequences and population genomics provide insights into the demographic history, inbreeding, and mutation load of two 'living fossil' tree species of Dipteronia.</title>
        <authorList>
            <person name="Feng Y."/>
            <person name="Comes H.P."/>
            <person name="Chen J."/>
            <person name="Zhu S."/>
            <person name="Lu R."/>
            <person name="Zhang X."/>
            <person name="Li P."/>
            <person name="Qiu J."/>
            <person name="Olsen K.M."/>
            <person name="Qiu Y."/>
        </authorList>
    </citation>
    <scope>NUCLEOTIDE SEQUENCE</scope>
    <source>
        <strain evidence="2">KIB01</strain>
    </source>
</reference>
<organism evidence="2 3">
    <name type="scientific">Dipteronia dyeriana</name>
    <dbReference type="NCBI Taxonomy" id="168575"/>
    <lineage>
        <taxon>Eukaryota</taxon>
        <taxon>Viridiplantae</taxon>
        <taxon>Streptophyta</taxon>
        <taxon>Embryophyta</taxon>
        <taxon>Tracheophyta</taxon>
        <taxon>Spermatophyta</taxon>
        <taxon>Magnoliopsida</taxon>
        <taxon>eudicotyledons</taxon>
        <taxon>Gunneridae</taxon>
        <taxon>Pentapetalae</taxon>
        <taxon>rosids</taxon>
        <taxon>malvids</taxon>
        <taxon>Sapindales</taxon>
        <taxon>Sapindaceae</taxon>
        <taxon>Hippocastanoideae</taxon>
        <taxon>Acereae</taxon>
        <taxon>Dipteronia</taxon>
    </lineage>
</organism>
<evidence type="ECO:0000313" key="2">
    <source>
        <dbReference type="EMBL" id="KAK2636529.1"/>
    </source>
</evidence>
<protein>
    <recommendedName>
        <fullName evidence="1">F-box domain-containing protein</fullName>
    </recommendedName>
</protein>
<dbReference type="Proteomes" id="UP001280121">
    <property type="component" value="Unassembled WGS sequence"/>
</dbReference>
<keyword evidence="3" id="KW-1185">Reference proteome</keyword>